<dbReference type="Gene3D" id="1.10.10.10">
    <property type="entry name" value="Winged helix-like DNA-binding domain superfamily/Winged helix DNA-binding domain"/>
    <property type="match status" value="1"/>
</dbReference>
<dbReference type="SUPFAM" id="SSF88946">
    <property type="entry name" value="Sigma2 domain of RNA polymerase sigma factors"/>
    <property type="match status" value="1"/>
</dbReference>
<evidence type="ECO:0000259" key="7">
    <source>
        <dbReference type="Pfam" id="PF04542"/>
    </source>
</evidence>
<dbReference type="PANTHER" id="PTHR43133:SF8">
    <property type="entry name" value="RNA POLYMERASE SIGMA FACTOR HI_1459-RELATED"/>
    <property type="match status" value="1"/>
</dbReference>
<name>A0ABP9Q7H6_9PSEU</name>
<dbReference type="InterPro" id="IPR036388">
    <property type="entry name" value="WH-like_DNA-bd_sf"/>
</dbReference>
<keyword evidence="2" id="KW-0805">Transcription regulation</keyword>
<feature type="region of interest" description="Disordered" evidence="6">
    <location>
        <begin position="73"/>
        <end position="99"/>
    </location>
</feature>
<feature type="domain" description="RNA polymerase sigma factor 70 region 4 type 2" evidence="8">
    <location>
        <begin position="100"/>
        <end position="149"/>
    </location>
</feature>
<evidence type="ECO:0000313" key="9">
    <source>
        <dbReference type="EMBL" id="GAA5158046.1"/>
    </source>
</evidence>
<dbReference type="InterPro" id="IPR039425">
    <property type="entry name" value="RNA_pol_sigma-70-like"/>
</dbReference>
<dbReference type="SUPFAM" id="SSF88659">
    <property type="entry name" value="Sigma3 and sigma4 domains of RNA polymerase sigma factors"/>
    <property type="match status" value="1"/>
</dbReference>
<evidence type="ECO:0000313" key="10">
    <source>
        <dbReference type="Proteomes" id="UP001428817"/>
    </source>
</evidence>
<feature type="compositionally biased region" description="Basic and acidic residues" evidence="6">
    <location>
        <begin position="73"/>
        <end position="88"/>
    </location>
</feature>
<dbReference type="Pfam" id="PF08281">
    <property type="entry name" value="Sigma70_r4_2"/>
    <property type="match status" value="1"/>
</dbReference>
<keyword evidence="3" id="KW-0731">Sigma factor</keyword>
<keyword evidence="5" id="KW-0804">Transcription</keyword>
<dbReference type="Pfam" id="PF04542">
    <property type="entry name" value="Sigma70_r2"/>
    <property type="match status" value="1"/>
</dbReference>
<evidence type="ECO:0000256" key="5">
    <source>
        <dbReference type="ARBA" id="ARBA00023163"/>
    </source>
</evidence>
<dbReference type="InterPro" id="IPR013324">
    <property type="entry name" value="RNA_pol_sigma_r3/r4-like"/>
</dbReference>
<comment type="caution">
    <text evidence="9">The sequence shown here is derived from an EMBL/GenBank/DDBJ whole genome shotgun (WGS) entry which is preliminary data.</text>
</comment>
<proteinExistence type="inferred from homology"/>
<gene>
    <name evidence="9" type="ORF">GCM10023321_37190</name>
</gene>
<sequence>MQMRPFEQIVDEYGPMVLRVCRAVVGPTDAEDAWSETFLSALRAYPELPADANVEAWLVTIAHRRAVDLARARARRADPVAEPPDRPSRHGQPGRSDPDLWRALARLPDKQRAAVAYHYLAGLPHKEVARITGGSTDAARRAAADGIKTLRAIYPEGALT</sequence>
<keyword evidence="10" id="KW-1185">Reference proteome</keyword>
<dbReference type="InterPro" id="IPR014284">
    <property type="entry name" value="RNA_pol_sigma-70_dom"/>
</dbReference>
<dbReference type="Gene3D" id="1.10.1740.10">
    <property type="match status" value="1"/>
</dbReference>
<organism evidence="9 10">
    <name type="scientific">Pseudonocardia eucalypti</name>
    <dbReference type="NCBI Taxonomy" id="648755"/>
    <lineage>
        <taxon>Bacteria</taxon>
        <taxon>Bacillati</taxon>
        <taxon>Actinomycetota</taxon>
        <taxon>Actinomycetes</taxon>
        <taxon>Pseudonocardiales</taxon>
        <taxon>Pseudonocardiaceae</taxon>
        <taxon>Pseudonocardia</taxon>
    </lineage>
</organism>
<evidence type="ECO:0000256" key="3">
    <source>
        <dbReference type="ARBA" id="ARBA00023082"/>
    </source>
</evidence>
<dbReference type="PANTHER" id="PTHR43133">
    <property type="entry name" value="RNA POLYMERASE ECF-TYPE SIGMA FACTO"/>
    <property type="match status" value="1"/>
</dbReference>
<evidence type="ECO:0000259" key="8">
    <source>
        <dbReference type="Pfam" id="PF08281"/>
    </source>
</evidence>
<accession>A0ABP9Q7H6</accession>
<evidence type="ECO:0000256" key="1">
    <source>
        <dbReference type="ARBA" id="ARBA00010641"/>
    </source>
</evidence>
<keyword evidence="4" id="KW-0238">DNA-binding</keyword>
<evidence type="ECO:0000256" key="4">
    <source>
        <dbReference type="ARBA" id="ARBA00023125"/>
    </source>
</evidence>
<reference evidence="10" key="1">
    <citation type="journal article" date="2019" name="Int. J. Syst. Evol. Microbiol.">
        <title>The Global Catalogue of Microorganisms (GCM) 10K type strain sequencing project: providing services to taxonomists for standard genome sequencing and annotation.</title>
        <authorList>
            <consortium name="The Broad Institute Genomics Platform"/>
            <consortium name="The Broad Institute Genome Sequencing Center for Infectious Disease"/>
            <person name="Wu L."/>
            <person name="Ma J."/>
        </authorList>
    </citation>
    <scope>NUCLEOTIDE SEQUENCE [LARGE SCALE GENOMIC DNA]</scope>
    <source>
        <strain evidence="10">JCM 18303</strain>
    </source>
</reference>
<dbReference type="InterPro" id="IPR013325">
    <property type="entry name" value="RNA_pol_sigma_r2"/>
</dbReference>
<evidence type="ECO:0000256" key="6">
    <source>
        <dbReference type="SAM" id="MobiDB-lite"/>
    </source>
</evidence>
<dbReference type="InterPro" id="IPR013249">
    <property type="entry name" value="RNA_pol_sigma70_r4_t2"/>
</dbReference>
<dbReference type="NCBIfam" id="TIGR02937">
    <property type="entry name" value="sigma70-ECF"/>
    <property type="match status" value="1"/>
</dbReference>
<protein>
    <submittedName>
        <fullName evidence="9">Sigma-70 family RNA polymerase sigma factor</fullName>
    </submittedName>
</protein>
<evidence type="ECO:0000256" key="2">
    <source>
        <dbReference type="ARBA" id="ARBA00023015"/>
    </source>
</evidence>
<comment type="similarity">
    <text evidence="1">Belongs to the sigma-70 factor family. ECF subfamily.</text>
</comment>
<feature type="domain" description="RNA polymerase sigma-70 region 2" evidence="7">
    <location>
        <begin position="10"/>
        <end position="76"/>
    </location>
</feature>
<dbReference type="EMBL" id="BAABJP010000015">
    <property type="protein sequence ID" value="GAA5158046.1"/>
    <property type="molecule type" value="Genomic_DNA"/>
</dbReference>
<dbReference type="Proteomes" id="UP001428817">
    <property type="component" value="Unassembled WGS sequence"/>
</dbReference>
<dbReference type="InterPro" id="IPR007627">
    <property type="entry name" value="RNA_pol_sigma70_r2"/>
</dbReference>